<dbReference type="InterPro" id="IPR014755">
    <property type="entry name" value="Cu-Rt/internalin_Ig-like"/>
</dbReference>
<dbReference type="RefSeq" id="WP_394830830.1">
    <property type="nucleotide sequence ID" value="NZ_CP089929.1"/>
</dbReference>
<dbReference type="EMBL" id="CP089983">
    <property type="protein sequence ID" value="WXB01220.1"/>
    <property type="molecule type" value="Genomic_DNA"/>
</dbReference>
<keyword evidence="1 2" id="KW-0732">Signal</keyword>
<evidence type="ECO:0000256" key="2">
    <source>
        <dbReference type="SAM" id="SignalP"/>
    </source>
</evidence>
<protein>
    <submittedName>
        <fullName evidence="4">Ig-like domain-containing protein</fullName>
    </submittedName>
</protein>
<name>A0ABZ2KRS9_9BACT</name>
<evidence type="ECO:0000313" key="5">
    <source>
        <dbReference type="Proteomes" id="UP001374803"/>
    </source>
</evidence>
<feature type="signal peptide" evidence="2">
    <location>
        <begin position="1"/>
        <end position="21"/>
    </location>
</feature>
<organism evidence="4 5">
    <name type="scientific">Pendulispora rubella</name>
    <dbReference type="NCBI Taxonomy" id="2741070"/>
    <lineage>
        <taxon>Bacteria</taxon>
        <taxon>Pseudomonadati</taxon>
        <taxon>Myxococcota</taxon>
        <taxon>Myxococcia</taxon>
        <taxon>Myxococcales</taxon>
        <taxon>Sorangiineae</taxon>
        <taxon>Pendulisporaceae</taxon>
        <taxon>Pendulispora</taxon>
    </lineage>
</organism>
<dbReference type="Proteomes" id="UP001374803">
    <property type="component" value="Chromosome"/>
</dbReference>
<proteinExistence type="predicted"/>
<reference evidence="4" key="1">
    <citation type="submission" date="2021-12" db="EMBL/GenBank/DDBJ databases">
        <title>Discovery of the Pendulisporaceae a myxobacterial family with distinct sporulation behavior and unique specialized metabolism.</title>
        <authorList>
            <person name="Garcia R."/>
            <person name="Popoff A."/>
            <person name="Bader C.D."/>
            <person name="Loehr J."/>
            <person name="Walesch S."/>
            <person name="Walt C."/>
            <person name="Boldt J."/>
            <person name="Bunk B."/>
            <person name="Haeckl F.J.F.P.J."/>
            <person name="Gunesch A.P."/>
            <person name="Birkelbach J."/>
            <person name="Nuebel U."/>
            <person name="Pietschmann T."/>
            <person name="Bach T."/>
            <person name="Mueller R."/>
        </authorList>
    </citation>
    <scope>NUCLEOTIDE SEQUENCE</scope>
    <source>
        <strain evidence="4">MSr11367</strain>
    </source>
</reference>
<dbReference type="InterPro" id="IPR032812">
    <property type="entry name" value="SbsA_Ig"/>
</dbReference>
<evidence type="ECO:0000313" key="4">
    <source>
        <dbReference type="EMBL" id="WXB01220.1"/>
    </source>
</evidence>
<sequence length="495" mass="52297">MRMSRIAKAAPTLLLSVLGVAATLELGACGGSDSSGDTRDAGGDAPPIWNAPGAIVSVSPAENDDNVLVHTPIQITYNEPVTVTATSVTLSGPNSAVIATTLQVSDDGKTVTVTPVSGVVPAPTKLTLAINDIRTRRDSAPAQTKSWSWSVPAWLRVGDALKSNTGEGFSTPTIAVGQGEQIYLAAGDNSGQMVVRTLDNYRGKWNVLAPLNGGRKTVLPDLLVDPNGTIFGSFADGVTARVERWTGTQFIGSTDLGRVGEGFGPYWRSPTLTVDASGKLYAVYGSQTANDQPIQVVVKSYANGVWSQEGDVLYQGADSGEYVTYPRIALSKAGVPYVSYTAGQQVFVKVLSGDKKWTAIGGSVNPSGESSTTSVGLAVDDTDRPVLFACFNSAQLRRWDGGSWQTLGGTMTGKCDAVSARLARISNSHLFAVWKTEDSKLRAVDVNGTAWMPVDLPRDPSTDIDAADLSVDSTGRPNVEWLDRNGNLQVVRINR</sequence>
<accession>A0ABZ2KRS9</accession>
<feature type="domain" description="SbsA Ig-like" evidence="3">
    <location>
        <begin position="54"/>
        <end position="134"/>
    </location>
</feature>
<gene>
    <name evidence="4" type="ORF">LVJ94_30405</name>
</gene>
<evidence type="ECO:0000259" key="3">
    <source>
        <dbReference type="Pfam" id="PF13205"/>
    </source>
</evidence>
<feature type="chain" id="PRO_5046370893" evidence="2">
    <location>
        <begin position="22"/>
        <end position="495"/>
    </location>
</feature>
<dbReference type="Gene3D" id="2.60.40.1220">
    <property type="match status" value="1"/>
</dbReference>
<dbReference type="SUPFAM" id="SSF89372">
    <property type="entry name" value="Fucose-specific lectin"/>
    <property type="match status" value="1"/>
</dbReference>
<evidence type="ECO:0000256" key="1">
    <source>
        <dbReference type="ARBA" id="ARBA00022729"/>
    </source>
</evidence>
<dbReference type="Pfam" id="PF13205">
    <property type="entry name" value="Big_5"/>
    <property type="match status" value="1"/>
</dbReference>
<keyword evidence="5" id="KW-1185">Reference proteome</keyword>